<dbReference type="PROSITE" id="PS50275">
    <property type="entry name" value="SAC"/>
    <property type="match status" value="1"/>
</dbReference>
<dbReference type="Pfam" id="PF02383">
    <property type="entry name" value="Syja_N"/>
    <property type="match status" value="1"/>
</dbReference>
<dbReference type="GO" id="GO:0043812">
    <property type="term" value="F:phosphatidylinositol-4-phosphate phosphatase activity"/>
    <property type="evidence" value="ECO:0007669"/>
    <property type="project" value="TreeGrafter"/>
</dbReference>
<proteinExistence type="predicted"/>
<dbReference type="GeneID" id="93648963"/>
<dbReference type="PANTHER" id="PTHR45662:SF2">
    <property type="entry name" value="PHOSPHATIDYLINOSITOL-3-PHOSPHATASE SAC1"/>
    <property type="match status" value="1"/>
</dbReference>
<evidence type="ECO:0000313" key="4">
    <source>
        <dbReference type="Proteomes" id="UP000669133"/>
    </source>
</evidence>
<name>A0A8H7ZJ96_9ASCO</name>
<keyword evidence="1" id="KW-0472">Membrane</keyword>
<feature type="transmembrane region" description="Helical" evidence="1">
    <location>
        <begin position="541"/>
        <end position="560"/>
    </location>
</feature>
<dbReference type="EMBL" id="JAEOAQ010000001">
    <property type="protein sequence ID" value="KAG5421244.1"/>
    <property type="molecule type" value="Genomic_DNA"/>
</dbReference>
<evidence type="ECO:0000256" key="1">
    <source>
        <dbReference type="SAM" id="Phobius"/>
    </source>
</evidence>
<dbReference type="GO" id="GO:0005783">
    <property type="term" value="C:endoplasmic reticulum"/>
    <property type="evidence" value="ECO:0007669"/>
    <property type="project" value="TreeGrafter"/>
</dbReference>
<reference evidence="3 4" key="1">
    <citation type="submission" date="2020-12" db="EMBL/GenBank/DDBJ databases">
        <title>Effect of drift, selection, and recombination on the evolution of hybrid genomes in Candida yeast pathogens.</title>
        <authorList>
            <person name="Mixao V."/>
            <person name="Ksiezopolska E."/>
            <person name="Saus E."/>
            <person name="Boekhout T."/>
            <person name="Gacser A."/>
            <person name="Gabaldon T."/>
        </authorList>
    </citation>
    <scope>NUCLEOTIDE SEQUENCE [LARGE SCALE GENOMIC DNA]</scope>
    <source>
        <strain evidence="3 4">BP57</strain>
    </source>
</reference>
<keyword evidence="1" id="KW-0812">Transmembrane</keyword>
<accession>A0A8H7ZJ96</accession>
<keyword evidence="4" id="KW-1185">Reference proteome</keyword>
<gene>
    <name evidence="3" type="ORF">I9W82_000334</name>
</gene>
<protein>
    <submittedName>
        <fullName evidence="3">SAC1</fullName>
    </submittedName>
</protein>
<dbReference type="GO" id="GO:0046856">
    <property type="term" value="P:phosphatidylinositol dephosphorylation"/>
    <property type="evidence" value="ECO:0007669"/>
    <property type="project" value="TreeGrafter"/>
</dbReference>
<feature type="transmembrane region" description="Helical" evidence="1">
    <location>
        <begin position="508"/>
        <end position="529"/>
    </location>
</feature>
<dbReference type="RefSeq" id="XP_067550360.1">
    <property type="nucleotide sequence ID" value="XM_067692294.1"/>
</dbReference>
<dbReference type="GO" id="GO:0034593">
    <property type="term" value="F:phosphatidylinositol bisphosphate phosphatase activity"/>
    <property type="evidence" value="ECO:0007669"/>
    <property type="project" value="UniProtKB-ARBA"/>
</dbReference>
<evidence type="ECO:0000313" key="3">
    <source>
        <dbReference type="EMBL" id="KAG5421244.1"/>
    </source>
</evidence>
<evidence type="ECO:0000259" key="2">
    <source>
        <dbReference type="PROSITE" id="PS50275"/>
    </source>
</evidence>
<sequence length="608" mass="69915">MVLTHSVARDGTHVFHNKLTNNYLLVGDNGNSIETTKEYPSSLSNPNTSVISCIIGVIKLKVNSYVIIADKHLVTGSVLNKEIALIKSYKILSLSGAKPSSEEKVYLDLLNEQLKNGTLYYSIDNQYDITNSLQKQYTNEHPKIDERFWWNKYISSPLLEADSRFEFITPIIYGYFKSHSTIFNGRALQFALLTRRSTERAGTRYFRRGIDAQGNVANFNETEQFITTDDNHIYSVLQTRGSVPVYWAEVNNLRYKPNLEISSQPSGDATVTHFDQQVNFYGDNYLVNLVNQSGYEKPVKQAYEAAVENLPEKLRDHVHYIYFDFHHECKGMRYDRINLLLDRLIGLGYTSDNYFEIDLNARQIVHLQKSVVRTNCMDCLDRTNVVQGAIGRWVLQNTLVKSGYLNSIETPFAKVDPQFNLFFQNFWADNADAVSCAYSGTGALKTDYTRTGKRSYRGALQDLMNSLTRYYKNNYSDGSRQDSYDLFLGKYKPFQDAVQSPFIDVRPAYIQLLPYLMGTSFLIMLAVLYYPRGSLLDLKNLAIIALCLVFNLRSFSWILANGYQYVDWPRLVPLDYLRKQNTYDGEGRMTGTKYEKTEYFKGISKKKN</sequence>
<dbReference type="OrthoDB" id="405996at2759"/>
<feature type="domain" description="SAC" evidence="2">
    <location>
        <begin position="110"/>
        <end position="440"/>
    </location>
</feature>
<organism evidence="3 4">
    <name type="scientific">Candida metapsilosis</name>
    <dbReference type="NCBI Taxonomy" id="273372"/>
    <lineage>
        <taxon>Eukaryota</taxon>
        <taxon>Fungi</taxon>
        <taxon>Dikarya</taxon>
        <taxon>Ascomycota</taxon>
        <taxon>Saccharomycotina</taxon>
        <taxon>Pichiomycetes</taxon>
        <taxon>Debaryomycetaceae</taxon>
        <taxon>Candida/Lodderomyces clade</taxon>
        <taxon>Candida</taxon>
    </lineage>
</organism>
<dbReference type="PANTHER" id="PTHR45662">
    <property type="entry name" value="PHOSPHATIDYLINOSITIDE PHOSPHATASE SAC1"/>
    <property type="match status" value="1"/>
</dbReference>
<dbReference type="InterPro" id="IPR002013">
    <property type="entry name" value="SAC_dom"/>
</dbReference>
<dbReference type="Proteomes" id="UP000669133">
    <property type="component" value="Unassembled WGS sequence"/>
</dbReference>
<comment type="caution">
    <text evidence="3">The sequence shown here is derived from an EMBL/GenBank/DDBJ whole genome shotgun (WGS) entry which is preliminary data.</text>
</comment>
<dbReference type="AlphaFoldDB" id="A0A8H7ZJ96"/>
<keyword evidence="1" id="KW-1133">Transmembrane helix</keyword>